<keyword evidence="6" id="KW-1185">Reference proteome</keyword>
<evidence type="ECO:0000256" key="1">
    <source>
        <dbReference type="ARBA" id="ARBA00022679"/>
    </source>
</evidence>
<comment type="caution">
    <text evidence="3">Lacks conserved residue(s) required for the propagation of feature annotation.</text>
</comment>
<dbReference type="InterPro" id="IPR001789">
    <property type="entry name" value="Sig_transdc_resp-reg_receiver"/>
</dbReference>
<organism evidence="5 6">
    <name type="scientific">Haloarcula saliterrae</name>
    <dbReference type="NCBI Taxonomy" id="2950534"/>
    <lineage>
        <taxon>Archaea</taxon>
        <taxon>Methanobacteriati</taxon>
        <taxon>Methanobacteriota</taxon>
        <taxon>Stenosarchaea group</taxon>
        <taxon>Halobacteria</taxon>
        <taxon>Halobacteriales</taxon>
        <taxon>Haloarculaceae</taxon>
        <taxon>Haloarcula</taxon>
    </lineage>
</organism>
<sequence length="291" mass="31975">MRRELPTVLCVDSESEARSTTVEALEAAGFEVRTADSVAAVEAEFDDSVGCVVTAAALSDGGGFDVVELVRERSPDCPCLFFTTESPADLPRGGRDQVVEYVPRSVPDATDRLVDVVRAAVTEVTQVAYPVPEDEAERLAALEAYDVGELSALDAFDRLTALITTHFDIDVAFVGLVAADEERFVACEGANWRTLTREDSICTHTILTDDVMVVEDTHEDPRFTGIDRLDELDIRSYAGARITDVDGNALGAVCCIHGEPRSYTRAERDDLQRFADEVQEQLRLRRRLGER</sequence>
<dbReference type="SMART" id="SM00065">
    <property type="entry name" value="GAF"/>
    <property type="match status" value="1"/>
</dbReference>
<dbReference type="Pfam" id="PF00072">
    <property type="entry name" value="Response_reg"/>
    <property type="match status" value="1"/>
</dbReference>
<dbReference type="SUPFAM" id="SSF52172">
    <property type="entry name" value="CheY-like"/>
    <property type="match status" value="1"/>
</dbReference>
<dbReference type="PANTHER" id="PTHR43102:SF2">
    <property type="entry name" value="GAF DOMAIN-CONTAINING PROTEIN"/>
    <property type="match status" value="1"/>
</dbReference>
<dbReference type="Gene3D" id="3.40.50.2300">
    <property type="match status" value="1"/>
</dbReference>
<dbReference type="InterPro" id="IPR029016">
    <property type="entry name" value="GAF-like_dom_sf"/>
</dbReference>
<dbReference type="EMBL" id="JAMQON010000002">
    <property type="protein sequence ID" value="MDS0259437.1"/>
    <property type="molecule type" value="Genomic_DNA"/>
</dbReference>
<gene>
    <name evidence="5" type="ORF">NDI56_08535</name>
</gene>
<proteinExistence type="predicted"/>
<dbReference type="InterPro" id="IPR003018">
    <property type="entry name" value="GAF"/>
</dbReference>
<keyword evidence="2" id="KW-0418">Kinase</keyword>
<comment type="caution">
    <text evidence="5">The sequence shown here is derived from an EMBL/GenBank/DDBJ whole genome shotgun (WGS) entry which is preliminary data.</text>
</comment>
<keyword evidence="1" id="KW-0808">Transferase</keyword>
<evidence type="ECO:0000256" key="3">
    <source>
        <dbReference type="PROSITE-ProRule" id="PRU00169"/>
    </source>
</evidence>
<dbReference type="SMART" id="SM00448">
    <property type="entry name" value="REC"/>
    <property type="match status" value="1"/>
</dbReference>
<dbReference type="Pfam" id="PF01590">
    <property type="entry name" value="GAF"/>
    <property type="match status" value="1"/>
</dbReference>
<name>A0ABU2FAY5_9EURY</name>
<dbReference type="Proteomes" id="UP001259659">
    <property type="component" value="Unassembled WGS sequence"/>
</dbReference>
<dbReference type="PANTHER" id="PTHR43102">
    <property type="entry name" value="SLR1143 PROTEIN"/>
    <property type="match status" value="1"/>
</dbReference>
<dbReference type="SUPFAM" id="SSF55781">
    <property type="entry name" value="GAF domain-like"/>
    <property type="match status" value="1"/>
</dbReference>
<evidence type="ECO:0000313" key="5">
    <source>
        <dbReference type="EMBL" id="MDS0259437.1"/>
    </source>
</evidence>
<dbReference type="InterPro" id="IPR011006">
    <property type="entry name" value="CheY-like_superfamily"/>
</dbReference>
<evidence type="ECO:0000256" key="2">
    <source>
        <dbReference type="ARBA" id="ARBA00022777"/>
    </source>
</evidence>
<protein>
    <submittedName>
        <fullName evidence="5">GAF domain-containing protein</fullName>
    </submittedName>
</protein>
<dbReference type="CDD" id="cd00156">
    <property type="entry name" value="REC"/>
    <property type="match status" value="1"/>
</dbReference>
<dbReference type="Gene3D" id="3.30.450.40">
    <property type="match status" value="1"/>
</dbReference>
<reference evidence="5 6" key="1">
    <citation type="submission" date="2022-06" db="EMBL/GenBank/DDBJ databases">
        <title>Haloarcula sp. a new haloarchaeum isolate from saline soil.</title>
        <authorList>
            <person name="Strakova D."/>
            <person name="Galisteo C."/>
            <person name="Sanchez-Porro C."/>
            <person name="Ventosa A."/>
        </authorList>
    </citation>
    <scope>NUCLEOTIDE SEQUENCE [LARGE SCALE GENOMIC DNA]</scope>
    <source>
        <strain evidence="5 6">S1CR25-12</strain>
    </source>
</reference>
<accession>A0ABU2FAY5</accession>
<dbReference type="PROSITE" id="PS50110">
    <property type="entry name" value="RESPONSE_REGULATORY"/>
    <property type="match status" value="1"/>
</dbReference>
<dbReference type="RefSeq" id="WP_310919047.1">
    <property type="nucleotide sequence ID" value="NZ_JAMQON010000002.1"/>
</dbReference>
<evidence type="ECO:0000313" key="6">
    <source>
        <dbReference type="Proteomes" id="UP001259659"/>
    </source>
</evidence>
<feature type="domain" description="Response regulatory" evidence="4">
    <location>
        <begin position="7"/>
        <end position="119"/>
    </location>
</feature>
<evidence type="ECO:0000259" key="4">
    <source>
        <dbReference type="PROSITE" id="PS50110"/>
    </source>
</evidence>